<feature type="compositionally biased region" description="Basic and acidic residues" evidence="5">
    <location>
        <begin position="26"/>
        <end position="40"/>
    </location>
</feature>
<evidence type="ECO:0000256" key="3">
    <source>
        <dbReference type="ARBA" id="ARBA00022490"/>
    </source>
</evidence>
<dbReference type="EMBL" id="KB870809">
    <property type="protein sequence ID" value="EOA23972.1"/>
    <property type="molecule type" value="Genomic_DNA"/>
</dbReference>
<feature type="compositionally biased region" description="Basic and acidic residues" evidence="5">
    <location>
        <begin position="342"/>
        <end position="354"/>
    </location>
</feature>
<protein>
    <recommendedName>
        <fullName evidence="8">IQ domain-containing protein IQM3-like</fullName>
    </recommendedName>
</protein>
<evidence type="ECO:0000256" key="5">
    <source>
        <dbReference type="SAM" id="MobiDB-lite"/>
    </source>
</evidence>
<feature type="region of interest" description="Disordered" evidence="5">
    <location>
        <begin position="18"/>
        <end position="51"/>
    </location>
</feature>
<dbReference type="GO" id="GO:0005737">
    <property type="term" value="C:cytoplasm"/>
    <property type="evidence" value="ECO:0007669"/>
    <property type="project" value="UniProtKB-SubCell"/>
</dbReference>
<reference evidence="7" key="1">
    <citation type="journal article" date="2013" name="Nat. Genet.">
        <title>The Capsella rubella genome and the genomic consequences of rapid mating system evolution.</title>
        <authorList>
            <person name="Slotte T."/>
            <person name="Hazzouri K.M."/>
            <person name="Agren J.A."/>
            <person name="Koenig D."/>
            <person name="Maumus F."/>
            <person name="Guo Y.L."/>
            <person name="Steige K."/>
            <person name="Platts A.E."/>
            <person name="Escobar J.S."/>
            <person name="Newman L.K."/>
            <person name="Wang W."/>
            <person name="Mandakova T."/>
            <person name="Vello E."/>
            <person name="Smith L.M."/>
            <person name="Henz S.R."/>
            <person name="Steffen J."/>
            <person name="Takuno S."/>
            <person name="Brandvain Y."/>
            <person name="Coop G."/>
            <person name="Andolfatto P."/>
            <person name="Hu T.T."/>
            <person name="Blanchette M."/>
            <person name="Clark R.M."/>
            <person name="Quesneville H."/>
            <person name="Nordborg M."/>
            <person name="Gaut B.S."/>
            <person name="Lysak M.A."/>
            <person name="Jenkins J."/>
            <person name="Grimwood J."/>
            <person name="Chapman J."/>
            <person name="Prochnik S."/>
            <person name="Shu S."/>
            <person name="Rokhsar D."/>
            <person name="Schmutz J."/>
            <person name="Weigel D."/>
            <person name="Wright S.I."/>
        </authorList>
    </citation>
    <scope>NUCLEOTIDE SEQUENCE [LARGE SCALE GENOMIC DNA]</scope>
    <source>
        <strain evidence="7">cv. Monte Gargano</strain>
    </source>
</reference>
<dbReference type="OrthoDB" id="7344096at2759"/>
<gene>
    <name evidence="6" type="ORF">CARUB_v10017192mg</name>
</gene>
<keyword evidence="7" id="KW-1185">Reference proteome</keyword>
<proteinExistence type="predicted"/>
<dbReference type="PROSITE" id="PS50096">
    <property type="entry name" value="IQ"/>
    <property type="match status" value="1"/>
</dbReference>
<dbReference type="PANTHER" id="PTHR31250">
    <property type="entry name" value="IQ DOMAIN-CONTAINING PROTEIN IQM3"/>
    <property type="match status" value="1"/>
</dbReference>
<dbReference type="GO" id="GO:0005634">
    <property type="term" value="C:nucleus"/>
    <property type="evidence" value="ECO:0007669"/>
    <property type="project" value="UniProtKB-SubCell"/>
</dbReference>
<evidence type="ECO:0008006" key="8">
    <source>
        <dbReference type="Google" id="ProtNLM"/>
    </source>
</evidence>
<dbReference type="eggNOG" id="ENOG502QRIN">
    <property type="taxonomic scope" value="Eukaryota"/>
</dbReference>
<dbReference type="STRING" id="81985.R0FND2"/>
<organism evidence="6 7">
    <name type="scientific">Capsella rubella</name>
    <dbReference type="NCBI Taxonomy" id="81985"/>
    <lineage>
        <taxon>Eukaryota</taxon>
        <taxon>Viridiplantae</taxon>
        <taxon>Streptophyta</taxon>
        <taxon>Embryophyta</taxon>
        <taxon>Tracheophyta</taxon>
        <taxon>Spermatophyta</taxon>
        <taxon>Magnoliopsida</taxon>
        <taxon>eudicotyledons</taxon>
        <taxon>Gunneridae</taxon>
        <taxon>Pentapetalae</taxon>
        <taxon>rosids</taxon>
        <taxon>malvids</taxon>
        <taxon>Brassicales</taxon>
        <taxon>Brassicaceae</taxon>
        <taxon>Camelineae</taxon>
        <taxon>Capsella</taxon>
    </lineage>
</organism>
<evidence type="ECO:0000313" key="7">
    <source>
        <dbReference type="Proteomes" id="UP000029121"/>
    </source>
</evidence>
<accession>R0FND2</accession>
<dbReference type="PANTHER" id="PTHR31250:SF10">
    <property type="entry name" value="IQ DOMAIN-CONTAINING PROTEIN IQM3"/>
    <property type="match status" value="1"/>
</dbReference>
<sequence length="463" mass="52077">MQVVANFDFQSSPFSHGPGEILISPVDRRDESLVPEKSSHGESACEEEDKDSTSLAAVKVQKVYRSYRTRRRLADSVVVAEELWWQAMDYARLNHSTISFFDYSRPETAVSRWNRVSLNASKVGKGLSIVDKAQKLAFQHWIEAIDPRHRYGHNLHKYYEEWCKADAGQPFFYWLDVGGGIDLDLNECPRSKLKQQCIRYLGPQEREEYEYVIIEGKIVHKLTGKFLHTMHGSEGTKWIFVMSTFKKLYAGLKKKGRFHHSSFLAGGATLAAGRVIVDDGVLKTISAYSGHYRPSDDSLDTFLSFLRENAVNLDDVEVHKASEDSDNYEDYVKTNGGDEPAPLEKEDATFKTETETDENGNGTLGTLEEAKRSSYQRTLSGGLGSPKADVPQKSMLLRINSKKQSKSLQLGHQLSLKWCTGAGPRIGCAADYPVQLRTQALEFVNLSPRYRSSTLSPTGRLDV</sequence>
<keyword evidence="4" id="KW-0539">Nucleus</keyword>
<keyword evidence="3" id="KW-0963">Cytoplasm</keyword>
<dbReference type="KEGG" id="crb:17886280"/>
<dbReference type="AlphaFoldDB" id="R0FND2"/>
<feature type="region of interest" description="Disordered" evidence="5">
    <location>
        <begin position="325"/>
        <end position="391"/>
    </location>
</feature>
<evidence type="ECO:0000256" key="4">
    <source>
        <dbReference type="ARBA" id="ARBA00023242"/>
    </source>
</evidence>
<name>R0FND2_9BRAS</name>
<dbReference type="InterPro" id="IPR044159">
    <property type="entry name" value="IQM"/>
</dbReference>
<dbReference type="Proteomes" id="UP000029121">
    <property type="component" value="Unassembled WGS sequence"/>
</dbReference>
<evidence type="ECO:0000313" key="6">
    <source>
        <dbReference type="EMBL" id="EOA23972.1"/>
    </source>
</evidence>
<evidence type="ECO:0000256" key="2">
    <source>
        <dbReference type="ARBA" id="ARBA00004496"/>
    </source>
</evidence>
<evidence type="ECO:0000256" key="1">
    <source>
        <dbReference type="ARBA" id="ARBA00004123"/>
    </source>
</evidence>
<comment type="subcellular location">
    <subcellularLocation>
        <location evidence="2">Cytoplasm</location>
    </subcellularLocation>
    <subcellularLocation>
        <location evidence="1">Nucleus</location>
    </subcellularLocation>
</comment>